<dbReference type="PANTHER" id="PTHR30604">
    <property type="entry name" value="PROTEIN TRANSPORT PROTEIN HOFQ"/>
    <property type="match status" value="1"/>
</dbReference>
<evidence type="ECO:0000313" key="14">
    <source>
        <dbReference type="Proteomes" id="UP000255279"/>
    </source>
</evidence>
<feature type="compositionally biased region" description="Polar residues" evidence="8">
    <location>
        <begin position="121"/>
        <end position="150"/>
    </location>
</feature>
<dbReference type="PROSITE" id="PS00875">
    <property type="entry name" value="T2SP_D"/>
    <property type="match status" value="1"/>
</dbReference>
<evidence type="ECO:0000256" key="7">
    <source>
        <dbReference type="RuleBase" id="RU004004"/>
    </source>
</evidence>
<evidence type="ECO:0000256" key="6">
    <source>
        <dbReference type="ARBA" id="ARBA00023237"/>
    </source>
</evidence>
<evidence type="ECO:0000256" key="1">
    <source>
        <dbReference type="ARBA" id="ARBA00004442"/>
    </source>
</evidence>
<dbReference type="InterPro" id="IPR004846">
    <property type="entry name" value="T2SS/T3SS_dom"/>
</dbReference>
<evidence type="ECO:0000256" key="2">
    <source>
        <dbReference type="ARBA" id="ARBA00006304"/>
    </source>
</evidence>
<keyword evidence="6" id="KW-0998">Cell outer membrane</keyword>
<keyword evidence="3 7" id="KW-0813">Transport</keyword>
<dbReference type="Gene3D" id="3.30.1370.130">
    <property type="match status" value="1"/>
</dbReference>
<feature type="domain" description="Type II/III secretion system secretin-like" evidence="9">
    <location>
        <begin position="455"/>
        <end position="608"/>
    </location>
</feature>
<dbReference type="GO" id="GO:0009279">
    <property type="term" value="C:cell outer membrane"/>
    <property type="evidence" value="ECO:0007669"/>
    <property type="project" value="UniProtKB-SubCell"/>
</dbReference>
<dbReference type="PRINTS" id="PR00811">
    <property type="entry name" value="BCTERIALGSPD"/>
</dbReference>
<dbReference type="STRING" id="34060.B0181_06740"/>
<gene>
    <name evidence="12" type="primary">pilQ</name>
    <name evidence="11" type="ORF">B0181_06740</name>
    <name evidence="12" type="ORF">NCTC10293_00216</name>
</gene>
<dbReference type="InterPro" id="IPR013355">
    <property type="entry name" value="Pilus_4_PilQ"/>
</dbReference>
<dbReference type="InterPro" id="IPR001775">
    <property type="entry name" value="GspD/PilQ"/>
</dbReference>
<dbReference type="OrthoDB" id="9779724at2"/>
<dbReference type="PANTHER" id="PTHR30604:SF1">
    <property type="entry name" value="DNA UTILIZATION PROTEIN HOFQ"/>
    <property type="match status" value="1"/>
</dbReference>
<evidence type="ECO:0000313" key="13">
    <source>
        <dbReference type="Proteomes" id="UP000190435"/>
    </source>
</evidence>
<organism evidence="11 13">
    <name type="scientific">Moraxella caviae</name>
    <dbReference type="NCBI Taxonomy" id="34060"/>
    <lineage>
        <taxon>Bacteria</taxon>
        <taxon>Pseudomonadati</taxon>
        <taxon>Pseudomonadota</taxon>
        <taxon>Gammaproteobacteria</taxon>
        <taxon>Moraxellales</taxon>
        <taxon>Moraxellaceae</taxon>
        <taxon>Moraxella</taxon>
    </lineage>
</organism>
<feature type="domain" description="NolW-like" evidence="10">
    <location>
        <begin position="275"/>
        <end position="365"/>
    </location>
</feature>
<evidence type="ECO:0000256" key="3">
    <source>
        <dbReference type="ARBA" id="ARBA00022448"/>
    </source>
</evidence>
<reference evidence="12 14" key="2">
    <citation type="submission" date="2018-06" db="EMBL/GenBank/DDBJ databases">
        <authorList>
            <consortium name="Pathogen Informatics"/>
            <person name="Doyle S."/>
        </authorList>
    </citation>
    <scope>NUCLEOTIDE SEQUENCE [LARGE SCALE GENOMIC DNA]</scope>
    <source>
        <strain evidence="12 14">NCTC10293</strain>
    </source>
</reference>
<dbReference type="EMBL" id="UGQE01000001">
    <property type="protein sequence ID" value="STZ09901.1"/>
    <property type="molecule type" value="Genomic_DNA"/>
</dbReference>
<evidence type="ECO:0000313" key="11">
    <source>
        <dbReference type="EMBL" id="OOR89377.1"/>
    </source>
</evidence>
<dbReference type="NCBIfam" id="TIGR02515">
    <property type="entry name" value="IV_pilus_PilQ"/>
    <property type="match status" value="1"/>
</dbReference>
<protein>
    <submittedName>
        <fullName evidence="12">Type IV pilus biogenesis and competence protein pilQ</fullName>
    </submittedName>
</protein>
<dbReference type="Proteomes" id="UP000255279">
    <property type="component" value="Unassembled WGS sequence"/>
</dbReference>
<dbReference type="GO" id="GO:0009306">
    <property type="term" value="P:protein secretion"/>
    <property type="evidence" value="ECO:0007669"/>
    <property type="project" value="InterPro"/>
</dbReference>
<keyword evidence="5" id="KW-0472">Membrane</keyword>
<evidence type="ECO:0000259" key="9">
    <source>
        <dbReference type="Pfam" id="PF00263"/>
    </source>
</evidence>
<dbReference type="Proteomes" id="UP000190435">
    <property type="component" value="Unassembled WGS sequence"/>
</dbReference>
<sequence>MHMDGIVIRTQTHAQIHTQTTHSYAINFAWLGVLLLLSPITAFGEIIDRTESAVITPLTQTVDESGLIDKTAIQTAAQTAAQSAGQTTGQSVGQASAPADFAQDGFSQNGFSQNSFSQNSLPQGFSSQDGLSQVNLSQNSLPQVSSSQGGFSPISPVATNSAPSSATPNSTAPTYTGERVSLDFYDLPVRTVPDVLAHAGKANIVVSDAVTSNITLRLTNVPWDQALDIVIASKNLIKTWYGDVIMIESAEEADKRATNAAEQAQRLANLMPLSTEYVRLSYADASQMRDLLVGLQGNQRNTASATNLANTPNATNTDARPQGLLSARGAVAVDVRTNTLIIQDVPAHLHAIREAVRLIDVPMRQVMIEARIVAASDTFSRELGVNFGMLSDRQDLQIGGGQSTLWDMRTSNYRREGVTRPDNLSVNLGVANPAGSIAFGILSLPNAMLDLELSAMQATNQGEIISTPKVMTADKQTARISSGMQIAYQEETASGATNTVFKEAALVLEATPNITPDGSILLKLLVKNGTPVTNLGEIAIQEDAIETQVHVQDGQTVVLGGIYRHTQGNTVAKVPFFGDLPYIGRLFRNERRVNNKEELLIFVTPRLVNQTF</sequence>
<dbReference type="AlphaFoldDB" id="A0A1T0A126"/>
<accession>A0A1T0A126</accession>
<keyword evidence="4" id="KW-0732">Signal</keyword>
<comment type="subcellular location">
    <subcellularLocation>
        <location evidence="1 7">Cell outer membrane</location>
    </subcellularLocation>
</comment>
<dbReference type="InterPro" id="IPR004845">
    <property type="entry name" value="T2SS_GspD_CS"/>
</dbReference>
<reference evidence="11 13" key="1">
    <citation type="submission" date="2017-02" db="EMBL/GenBank/DDBJ databases">
        <title>Draft genome sequence of Moraxella caviae CCUG 355 type strain.</title>
        <authorList>
            <person name="Engstrom-Jakobsson H."/>
            <person name="Salva-Serra F."/>
            <person name="Thorell K."/>
            <person name="Gonzales-Siles L."/>
            <person name="Karlsson R."/>
            <person name="Boulund F."/>
            <person name="Engstrand L."/>
            <person name="Moore E."/>
        </authorList>
    </citation>
    <scope>NUCLEOTIDE SEQUENCE [LARGE SCALE GENOMIC DNA]</scope>
    <source>
        <strain evidence="11 13">CCUG 355</strain>
    </source>
</reference>
<feature type="compositionally biased region" description="Low complexity" evidence="8">
    <location>
        <begin position="155"/>
        <end position="174"/>
    </location>
</feature>
<dbReference type="Pfam" id="PF00263">
    <property type="entry name" value="Secretin"/>
    <property type="match status" value="1"/>
</dbReference>
<dbReference type="Gene3D" id="3.30.1370.120">
    <property type="match status" value="1"/>
</dbReference>
<evidence type="ECO:0000256" key="4">
    <source>
        <dbReference type="ARBA" id="ARBA00022729"/>
    </source>
</evidence>
<feature type="region of interest" description="Disordered" evidence="8">
    <location>
        <begin position="117"/>
        <end position="175"/>
    </location>
</feature>
<name>A0A1T0A126_9GAMM</name>
<evidence type="ECO:0000259" key="10">
    <source>
        <dbReference type="Pfam" id="PF03958"/>
    </source>
</evidence>
<dbReference type="InterPro" id="IPR038591">
    <property type="entry name" value="NolW-like_sf"/>
</dbReference>
<proteinExistence type="inferred from homology"/>
<dbReference type="EMBL" id="MUXU01000039">
    <property type="protein sequence ID" value="OOR89377.1"/>
    <property type="molecule type" value="Genomic_DNA"/>
</dbReference>
<dbReference type="InterPro" id="IPR005644">
    <property type="entry name" value="NolW-like"/>
</dbReference>
<dbReference type="RefSeq" id="WP_078276745.1">
    <property type="nucleotide sequence ID" value="NZ_CAACXO010000049.1"/>
</dbReference>
<evidence type="ECO:0000313" key="12">
    <source>
        <dbReference type="EMBL" id="STZ09901.1"/>
    </source>
</evidence>
<dbReference type="Pfam" id="PF03958">
    <property type="entry name" value="Secretin_N"/>
    <property type="match status" value="1"/>
</dbReference>
<keyword evidence="13" id="KW-1185">Reference proteome</keyword>
<evidence type="ECO:0000256" key="8">
    <source>
        <dbReference type="SAM" id="MobiDB-lite"/>
    </source>
</evidence>
<evidence type="ECO:0000256" key="5">
    <source>
        <dbReference type="ARBA" id="ARBA00023136"/>
    </source>
</evidence>
<dbReference type="InterPro" id="IPR051808">
    <property type="entry name" value="Type_IV_pilus_biogenesis"/>
</dbReference>
<comment type="similarity">
    <text evidence="2">Belongs to the bacterial secretin family. PilQ subfamily.</text>
</comment>